<keyword evidence="3 8" id="KW-0812">Transmembrane</keyword>
<comment type="subcellular location">
    <subcellularLocation>
        <location evidence="1">Cell membrane</location>
        <topology evidence="1">Multi-pass membrane protein</topology>
    </subcellularLocation>
</comment>
<dbReference type="Pfam" id="PF06738">
    <property type="entry name" value="ThrE"/>
    <property type="match status" value="1"/>
</dbReference>
<feature type="transmembrane region" description="Helical" evidence="8">
    <location>
        <begin position="239"/>
        <end position="260"/>
    </location>
</feature>
<comment type="similarity">
    <text evidence="6">Belongs to the ThrE exporter (TC 2.A.79) family.</text>
</comment>
<feature type="transmembrane region" description="Helical" evidence="8">
    <location>
        <begin position="299"/>
        <end position="318"/>
    </location>
</feature>
<organism evidence="11 12">
    <name type="scientific">Nocardioides panacihumi</name>
    <dbReference type="NCBI Taxonomy" id="400774"/>
    <lineage>
        <taxon>Bacteria</taxon>
        <taxon>Bacillati</taxon>
        <taxon>Actinomycetota</taxon>
        <taxon>Actinomycetes</taxon>
        <taxon>Propionibacteriales</taxon>
        <taxon>Nocardioidaceae</taxon>
        <taxon>Nocardioides</taxon>
    </lineage>
</organism>
<feature type="transmembrane region" description="Helical" evidence="8">
    <location>
        <begin position="176"/>
        <end position="194"/>
    </location>
</feature>
<dbReference type="InterPro" id="IPR024528">
    <property type="entry name" value="ThrE_2"/>
</dbReference>
<gene>
    <name evidence="11" type="ORF">GCM10009798_39410</name>
</gene>
<keyword evidence="4 8" id="KW-1133">Transmembrane helix</keyword>
<feature type="transmembrane region" description="Helical" evidence="8">
    <location>
        <begin position="127"/>
        <end position="155"/>
    </location>
</feature>
<dbReference type="EMBL" id="BAAAPB010000005">
    <property type="protein sequence ID" value="GAA1974286.1"/>
    <property type="molecule type" value="Genomic_DNA"/>
</dbReference>
<feature type="domain" description="Threonine/Serine exporter ThrE" evidence="10">
    <location>
        <begin position="281"/>
        <end position="400"/>
    </location>
</feature>
<dbReference type="PANTHER" id="PTHR34390">
    <property type="entry name" value="UPF0442 PROTEIN YJJB-RELATED"/>
    <property type="match status" value="1"/>
</dbReference>
<name>A0ABN2RSS1_9ACTN</name>
<feature type="domain" description="Threonine/serine exporter-like N-terminal" evidence="9">
    <location>
        <begin position="13"/>
        <end position="254"/>
    </location>
</feature>
<sequence>MAGERADVYQSLDLALRVGEVLLSSGAGASDVVATMVAVTHACGVRRVTADVTFVDLTLHHQPSADEPAATQVRRVGRRPVDYGQLTQVDEIVQDLVDGRADREEARARLARVVSTGHARPRWTVTLALGVTGAGIAMTLGGDVLVCTLAFVAACAIDRTKVRLAGEALPMFYQQVAGGLIASVLAVVAAATPLDVNPSQVVTAGIVVLLAGIGLVGAMQDAIMSFPVTASARLVDATLATVGIIAGVAGGLAVGGFLHVELTNFEPGASSLAAVGVMMAGAGIAAAAHAYGCYAPLRAVVVVAGVGAVARGVSSAFAGGSLGAPWGAAVAATGIGLASYVLSSRVSVPALAIVVPSIAPLLPGLAIYRGLALLADGKDGVPDLATAALTAVSLAAGVILGHYLAQPVRQEAQRLGARLALPRLVGPRTRRHPDDAGTQPGDQQAT</sequence>
<evidence type="ECO:0000313" key="11">
    <source>
        <dbReference type="EMBL" id="GAA1974286.1"/>
    </source>
</evidence>
<feature type="region of interest" description="Disordered" evidence="7">
    <location>
        <begin position="426"/>
        <end position="446"/>
    </location>
</feature>
<keyword evidence="2" id="KW-1003">Cell membrane</keyword>
<evidence type="ECO:0000256" key="7">
    <source>
        <dbReference type="SAM" id="MobiDB-lite"/>
    </source>
</evidence>
<evidence type="ECO:0000256" key="2">
    <source>
        <dbReference type="ARBA" id="ARBA00022475"/>
    </source>
</evidence>
<comment type="caution">
    <text evidence="11">The sequence shown here is derived from an EMBL/GenBank/DDBJ whole genome shotgun (WGS) entry which is preliminary data.</text>
</comment>
<proteinExistence type="inferred from homology"/>
<evidence type="ECO:0000256" key="4">
    <source>
        <dbReference type="ARBA" id="ARBA00022989"/>
    </source>
</evidence>
<dbReference type="Pfam" id="PF12821">
    <property type="entry name" value="ThrE_2"/>
    <property type="match status" value="1"/>
</dbReference>
<evidence type="ECO:0000259" key="9">
    <source>
        <dbReference type="Pfam" id="PF06738"/>
    </source>
</evidence>
<dbReference type="RefSeq" id="WP_344047855.1">
    <property type="nucleotide sequence ID" value="NZ_BAAAPB010000005.1"/>
</dbReference>
<feature type="transmembrane region" description="Helical" evidence="8">
    <location>
        <begin position="200"/>
        <end position="218"/>
    </location>
</feature>
<evidence type="ECO:0000256" key="8">
    <source>
        <dbReference type="SAM" id="Phobius"/>
    </source>
</evidence>
<dbReference type="PANTHER" id="PTHR34390:SF2">
    <property type="entry name" value="SUCCINATE TRANSPORTER SUBUNIT YJJP-RELATED"/>
    <property type="match status" value="1"/>
</dbReference>
<evidence type="ECO:0000259" key="10">
    <source>
        <dbReference type="Pfam" id="PF12821"/>
    </source>
</evidence>
<keyword evidence="5 8" id="KW-0472">Membrane</keyword>
<dbReference type="InterPro" id="IPR010619">
    <property type="entry name" value="ThrE-like_N"/>
</dbReference>
<evidence type="ECO:0000313" key="12">
    <source>
        <dbReference type="Proteomes" id="UP001500571"/>
    </source>
</evidence>
<evidence type="ECO:0000256" key="3">
    <source>
        <dbReference type="ARBA" id="ARBA00022692"/>
    </source>
</evidence>
<evidence type="ECO:0000256" key="6">
    <source>
        <dbReference type="ARBA" id="ARBA00034125"/>
    </source>
</evidence>
<feature type="transmembrane region" description="Helical" evidence="8">
    <location>
        <begin position="384"/>
        <end position="405"/>
    </location>
</feature>
<protein>
    <submittedName>
        <fullName evidence="11">Threonine/serine exporter family protein</fullName>
    </submittedName>
</protein>
<accession>A0ABN2RSS1</accession>
<keyword evidence="12" id="KW-1185">Reference proteome</keyword>
<reference evidence="11 12" key="1">
    <citation type="journal article" date="2019" name="Int. J. Syst. Evol. Microbiol.">
        <title>The Global Catalogue of Microorganisms (GCM) 10K type strain sequencing project: providing services to taxonomists for standard genome sequencing and annotation.</title>
        <authorList>
            <consortium name="The Broad Institute Genomics Platform"/>
            <consortium name="The Broad Institute Genome Sequencing Center for Infectious Disease"/>
            <person name="Wu L."/>
            <person name="Ma J."/>
        </authorList>
    </citation>
    <scope>NUCLEOTIDE SEQUENCE [LARGE SCALE GENOMIC DNA]</scope>
    <source>
        <strain evidence="11 12">JCM 15309</strain>
    </source>
</reference>
<feature type="transmembrane region" description="Helical" evidence="8">
    <location>
        <begin position="324"/>
        <end position="343"/>
    </location>
</feature>
<dbReference type="InterPro" id="IPR050539">
    <property type="entry name" value="ThrE_Dicarb/AminoAcid_Exp"/>
</dbReference>
<feature type="transmembrane region" description="Helical" evidence="8">
    <location>
        <begin position="350"/>
        <end position="372"/>
    </location>
</feature>
<evidence type="ECO:0000256" key="5">
    <source>
        <dbReference type="ARBA" id="ARBA00023136"/>
    </source>
</evidence>
<evidence type="ECO:0000256" key="1">
    <source>
        <dbReference type="ARBA" id="ARBA00004651"/>
    </source>
</evidence>
<feature type="transmembrane region" description="Helical" evidence="8">
    <location>
        <begin position="272"/>
        <end position="292"/>
    </location>
</feature>
<dbReference type="Proteomes" id="UP001500571">
    <property type="component" value="Unassembled WGS sequence"/>
</dbReference>